<dbReference type="Proteomes" id="UP000262195">
    <property type="component" value="Unassembled WGS sequence"/>
</dbReference>
<comment type="caution">
    <text evidence="2">The sequence shown here is derived from an EMBL/GenBank/DDBJ whole genome shotgun (WGS) entry which is preliminary data.</text>
</comment>
<evidence type="ECO:0000313" key="3">
    <source>
        <dbReference type="Proteomes" id="UP000262195"/>
    </source>
</evidence>
<dbReference type="AlphaFoldDB" id="A0A3D4S4D0"/>
<feature type="signal peptide" evidence="1">
    <location>
        <begin position="1"/>
        <end position="24"/>
    </location>
</feature>
<proteinExistence type="predicted"/>
<dbReference type="PROSITE" id="PS51257">
    <property type="entry name" value="PROKAR_LIPOPROTEIN"/>
    <property type="match status" value="1"/>
</dbReference>
<name>A0A3D4S4D0_9ENTE</name>
<evidence type="ECO:0000313" key="2">
    <source>
        <dbReference type="EMBL" id="HCS93342.1"/>
    </source>
</evidence>
<keyword evidence="1" id="KW-0732">Signal</keyword>
<organism evidence="2 3">
    <name type="scientific">Bavariicoccus seileri</name>
    <dbReference type="NCBI Taxonomy" id="549685"/>
    <lineage>
        <taxon>Bacteria</taxon>
        <taxon>Bacillati</taxon>
        <taxon>Bacillota</taxon>
        <taxon>Bacilli</taxon>
        <taxon>Lactobacillales</taxon>
        <taxon>Enterococcaceae</taxon>
        <taxon>Bavariicoccus</taxon>
    </lineage>
</organism>
<evidence type="ECO:0008006" key="4">
    <source>
        <dbReference type="Google" id="ProtNLM"/>
    </source>
</evidence>
<sequence>MIKRLISFITIFFLLLLLTACNNAVNDPKVDGVVVLQVTDAGKTESFRTLSANDDADAVSEIRKFIQKFDFDDHTGDDVTPMYHFYLTYDEDAGAIPKAVVYSLGKTTDGEHVVIGEEDNFDNVDVLDEEDSKEIYQLLIGEKLD</sequence>
<accession>A0A3D4S4D0</accession>
<gene>
    <name evidence="2" type="ORF">DIW15_01370</name>
</gene>
<protein>
    <recommendedName>
        <fullName evidence="4">DUF5067 domain-containing protein</fullName>
    </recommendedName>
</protein>
<feature type="chain" id="PRO_5038357497" description="DUF5067 domain-containing protein" evidence="1">
    <location>
        <begin position="25"/>
        <end position="145"/>
    </location>
</feature>
<evidence type="ECO:0000256" key="1">
    <source>
        <dbReference type="SAM" id="SignalP"/>
    </source>
</evidence>
<dbReference type="EMBL" id="DQHO01000012">
    <property type="protein sequence ID" value="HCS93342.1"/>
    <property type="molecule type" value="Genomic_DNA"/>
</dbReference>
<reference evidence="2 3" key="1">
    <citation type="journal article" date="2018" name="Nat. Biotechnol.">
        <title>A standardized bacterial taxonomy based on genome phylogeny substantially revises the tree of life.</title>
        <authorList>
            <person name="Parks D.H."/>
            <person name="Chuvochina M."/>
            <person name="Waite D.W."/>
            <person name="Rinke C."/>
            <person name="Skarshewski A."/>
            <person name="Chaumeil P.A."/>
            <person name="Hugenholtz P."/>
        </authorList>
    </citation>
    <scope>NUCLEOTIDE SEQUENCE [LARGE SCALE GENOMIC DNA]</scope>
    <source>
        <strain evidence="2">UBA11306</strain>
    </source>
</reference>